<dbReference type="AlphaFoldDB" id="A0A9P3PT52"/>
<evidence type="ECO:0000256" key="1">
    <source>
        <dbReference type="SAM" id="MobiDB-lite"/>
    </source>
</evidence>
<dbReference type="Proteomes" id="UP001063166">
    <property type="component" value="Unassembled WGS sequence"/>
</dbReference>
<gene>
    <name evidence="2" type="ORF">LshimejAT787_1103520</name>
</gene>
<feature type="compositionally biased region" description="Polar residues" evidence="1">
    <location>
        <begin position="196"/>
        <end position="221"/>
    </location>
</feature>
<accession>A0A9P3PT52</accession>
<evidence type="ECO:0000313" key="3">
    <source>
        <dbReference type="Proteomes" id="UP001063166"/>
    </source>
</evidence>
<dbReference type="EMBL" id="BRPK01000011">
    <property type="protein sequence ID" value="GLB42337.1"/>
    <property type="molecule type" value="Genomic_DNA"/>
</dbReference>
<keyword evidence="3" id="KW-1185">Reference proteome</keyword>
<proteinExistence type="predicted"/>
<comment type="caution">
    <text evidence="2">The sequence shown here is derived from an EMBL/GenBank/DDBJ whole genome shotgun (WGS) entry which is preliminary data.</text>
</comment>
<sequence>MVSSSMLIAFEGYVVSVSTYSSHPRGGSTDNKLSLYLAARPVSSSILAIVARYRSEYFHQPIRASLFPPHVENQVKSACQGCQFVIIFMITLRESLFTLRPQDPRCRATGPMHHTHLCYSTGVASSPHRGPAHSPQLQPMAMVCGGVGTRRRNELLPPIEATSEDHRRKPFNAVGVQHGKLPSQLDSSLRGVRGSPQLSFRTSLHRSTPPVSQGTDINLPQHSVPRRAEAGDAHDRLLTFESDGGARCSDRLTQQGR</sequence>
<name>A0A9P3PT52_LYOSH</name>
<protein>
    <submittedName>
        <fullName evidence="2">Uncharacterized protein</fullName>
    </submittedName>
</protein>
<organism evidence="2 3">
    <name type="scientific">Lyophyllum shimeji</name>
    <name type="common">Hon-shimeji</name>
    <name type="synonym">Tricholoma shimeji</name>
    <dbReference type="NCBI Taxonomy" id="47721"/>
    <lineage>
        <taxon>Eukaryota</taxon>
        <taxon>Fungi</taxon>
        <taxon>Dikarya</taxon>
        <taxon>Basidiomycota</taxon>
        <taxon>Agaricomycotina</taxon>
        <taxon>Agaricomycetes</taxon>
        <taxon>Agaricomycetidae</taxon>
        <taxon>Agaricales</taxon>
        <taxon>Tricholomatineae</taxon>
        <taxon>Lyophyllaceae</taxon>
        <taxon>Lyophyllum</taxon>
    </lineage>
</organism>
<reference evidence="2" key="1">
    <citation type="submission" date="2022-07" db="EMBL/GenBank/DDBJ databases">
        <title>The genome of Lyophyllum shimeji provides insight into the initial evolution of ectomycorrhizal fungal genome.</title>
        <authorList>
            <person name="Kobayashi Y."/>
            <person name="Shibata T."/>
            <person name="Hirakawa H."/>
            <person name="Shigenobu S."/>
            <person name="Nishiyama T."/>
            <person name="Yamada A."/>
            <person name="Hasebe M."/>
            <person name="Kawaguchi M."/>
        </authorList>
    </citation>
    <scope>NUCLEOTIDE SEQUENCE</scope>
    <source>
        <strain evidence="2">AT787</strain>
    </source>
</reference>
<evidence type="ECO:0000313" key="2">
    <source>
        <dbReference type="EMBL" id="GLB42337.1"/>
    </source>
</evidence>
<feature type="region of interest" description="Disordered" evidence="1">
    <location>
        <begin position="181"/>
        <end position="231"/>
    </location>
</feature>